<evidence type="ECO:0000313" key="3">
    <source>
        <dbReference type="Proteomes" id="UP000295684"/>
    </source>
</evidence>
<dbReference type="Proteomes" id="UP000295684">
    <property type="component" value="Unassembled WGS sequence"/>
</dbReference>
<dbReference type="AlphaFoldDB" id="A0A4R2H4L9"/>
<organism evidence="2 3">
    <name type="scientific">Pedobacter psychrotolerans</name>
    <dbReference type="NCBI Taxonomy" id="1843235"/>
    <lineage>
        <taxon>Bacteria</taxon>
        <taxon>Pseudomonadati</taxon>
        <taxon>Bacteroidota</taxon>
        <taxon>Sphingobacteriia</taxon>
        <taxon>Sphingobacteriales</taxon>
        <taxon>Sphingobacteriaceae</taxon>
        <taxon>Pedobacter</taxon>
    </lineage>
</organism>
<reference evidence="1" key="4">
    <citation type="submission" date="2024-05" db="EMBL/GenBank/DDBJ databases">
        <authorList>
            <person name="Sun Q."/>
            <person name="Zhou Y."/>
        </authorList>
    </citation>
    <scope>NUCLEOTIDE SEQUENCE</scope>
    <source>
        <strain evidence="1">CGMCC 1.15644</strain>
    </source>
</reference>
<protein>
    <submittedName>
        <fullName evidence="2">Uncharacterized protein</fullName>
    </submittedName>
</protein>
<dbReference type="EMBL" id="BMJO01000007">
    <property type="protein sequence ID" value="GGE66529.1"/>
    <property type="molecule type" value="Genomic_DNA"/>
</dbReference>
<evidence type="ECO:0000313" key="4">
    <source>
        <dbReference type="Proteomes" id="UP000622648"/>
    </source>
</evidence>
<accession>A0A4R2H4L9</accession>
<evidence type="ECO:0000313" key="2">
    <source>
        <dbReference type="EMBL" id="TCO20574.1"/>
    </source>
</evidence>
<evidence type="ECO:0000313" key="1">
    <source>
        <dbReference type="EMBL" id="GGE66529.1"/>
    </source>
</evidence>
<name>A0A4R2H4L9_9SPHI</name>
<gene>
    <name evidence="2" type="ORF">EV200_10814</name>
    <name evidence="1" type="ORF">GCM10011413_36320</name>
</gene>
<proteinExistence type="predicted"/>
<reference evidence="1" key="1">
    <citation type="journal article" date="2014" name="Int. J. Syst. Evol. Microbiol.">
        <title>Complete genome of a new Firmicutes species belonging to the dominant human colonic microbiota ('Ruminococcus bicirculans') reveals two chromosomes and a selective capacity to utilize plant glucans.</title>
        <authorList>
            <consortium name="NISC Comparative Sequencing Program"/>
            <person name="Wegmann U."/>
            <person name="Louis P."/>
            <person name="Goesmann A."/>
            <person name="Henrissat B."/>
            <person name="Duncan S.H."/>
            <person name="Flint H.J."/>
        </authorList>
    </citation>
    <scope>NUCLEOTIDE SEQUENCE</scope>
    <source>
        <strain evidence="1">CGMCC 1.15644</strain>
    </source>
</reference>
<dbReference type="EMBL" id="SLWO01000008">
    <property type="protein sequence ID" value="TCO20574.1"/>
    <property type="molecule type" value="Genomic_DNA"/>
</dbReference>
<reference evidence="4" key="2">
    <citation type="journal article" date="2019" name="Int. J. Syst. Evol. Microbiol.">
        <title>The Global Catalogue of Microorganisms (GCM) 10K type strain sequencing project: providing services to taxonomists for standard genome sequencing and annotation.</title>
        <authorList>
            <consortium name="The Broad Institute Genomics Platform"/>
            <consortium name="The Broad Institute Genome Sequencing Center for Infectious Disease"/>
            <person name="Wu L."/>
            <person name="Ma J."/>
        </authorList>
    </citation>
    <scope>NUCLEOTIDE SEQUENCE [LARGE SCALE GENOMIC DNA]</scope>
    <source>
        <strain evidence="4">CGMCC 1.15644</strain>
    </source>
</reference>
<reference evidence="2 3" key="3">
    <citation type="submission" date="2019-03" db="EMBL/GenBank/DDBJ databases">
        <title>Genomic Encyclopedia of Type Strains, Phase IV (KMG-IV): sequencing the most valuable type-strain genomes for metagenomic binning, comparative biology and taxonomic classification.</title>
        <authorList>
            <person name="Goeker M."/>
        </authorList>
    </citation>
    <scope>NUCLEOTIDE SEQUENCE [LARGE SCALE GENOMIC DNA]</scope>
    <source>
        <strain evidence="2 3">DSM 103236</strain>
    </source>
</reference>
<dbReference type="RefSeq" id="WP_132535280.1">
    <property type="nucleotide sequence ID" value="NZ_BMJO01000007.1"/>
</dbReference>
<dbReference type="OrthoDB" id="770393at2"/>
<dbReference type="PROSITE" id="PS51257">
    <property type="entry name" value="PROKAR_LIPOPROTEIN"/>
    <property type="match status" value="1"/>
</dbReference>
<comment type="caution">
    <text evidence="2">The sequence shown here is derived from an EMBL/GenBank/DDBJ whole genome shotgun (WGS) entry which is preliminary data.</text>
</comment>
<dbReference type="Proteomes" id="UP000622648">
    <property type="component" value="Unassembled WGS sequence"/>
</dbReference>
<keyword evidence="4" id="KW-1185">Reference proteome</keyword>
<sequence>MKKLIQLTFIWSAFVTIGLFASCSSIDKNNNLDVRDSVAIINSTLNHILKTADLPKDYFNQPLKLIVPKGLSTNVNIIVNGKKCILLPNGTLPSEIMKNMDIFKPIPLVEIPLLKNENGIISIEFILRSTGHNFLIEMKDNKEGKFTIIKFRERTI</sequence>